<evidence type="ECO:0000259" key="1">
    <source>
        <dbReference type="Pfam" id="PF26563"/>
    </source>
</evidence>
<evidence type="ECO:0000313" key="3">
    <source>
        <dbReference type="Proteomes" id="UP001140272"/>
    </source>
</evidence>
<sequence>MTSPAAILIVVEDATLTMTVDRVLAAAGLQVVRAAEPPNRSAWTGAAAVLLDARAVATGAAPACGAEPRRDGAVAASVASVTCCPSPIPGRSRRWRARHGWP</sequence>
<feature type="non-terminal residue" evidence="2">
    <location>
        <position position="102"/>
    </location>
</feature>
<gene>
    <name evidence="2" type="ORF">H7H73_02055</name>
</gene>
<comment type="caution">
    <text evidence="2">The sequence shown here is derived from an EMBL/GenBank/DDBJ whole genome shotgun (WGS) entry which is preliminary data.</text>
</comment>
<feature type="domain" description="Rv3660c-like CheY-like N-terminal" evidence="1">
    <location>
        <begin position="10"/>
        <end position="75"/>
    </location>
</feature>
<dbReference type="AlphaFoldDB" id="A0A9X3BEJ4"/>
<dbReference type="Pfam" id="PF26563">
    <property type="entry name" value="Rv3660c_N"/>
    <property type="match status" value="1"/>
</dbReference>
<organism evidence="2 3">
    <name type="scientific">Mycolicibacterium rufum</name>
    <dbReference type="NCBI Taxonomy" id="318424"/>
    <lineage>
        <taxon>Bacteria</taxon>
        <taxon>Bacillati</taxon>
        <taxon>Actinomycetota</taxon>
        <taxon>Actinomycetes</taxon>
        <taxon>Mycobacteriales</taxon>
        <taxon>Mycobacteriaceae</taxon>
        <taxon>Mycolicibacterium</taxon>
    </lineage>
</organism>
<accession>A0A9X3BEJ4</accession>
<reference evidence="2" key="2">
    <citation type="journal article" date="2022" name="BMC Genomics">
        <title>Comparative genome analysis of mycobacteria focusing on tRNA and non-coding RNA.</title>
        <authorList>
            <person name="Behra P.R.K."/>
            <person name="Pettersson B.M.F."/>
            <person name="Ramesh M."/>
            <person name="Das S."/>
            <person name="Dasgupta S."/>
            <person name="Kirsebom L.A."/>
        </authorList>
    </citation>
    <scope>NUCLEOTIDE SEQUENCE</scope>
    <source>
        <strain evidence="2">DSM 45406</strain>
    </source>
</reference>
<evidence type="ECO:0000313" key="2">
    <source>
        <dbReference type="EMBL" id="MCV7069474.1"/>
    </source>
</evidence>
<name>A0A9X3BEJ4_9MYCO</name>
<proteinExistence type="predicted"/>
<dbReference type="EMBL" id="JACKRN010000065">
    <property type="protein sequence ID" value="MCV7069474.1"/>
    <property type="molecule type" value="Genomic_DNA"/>
</dbReference>
<reference evidence="2" key="1">
    <citation type="submission" date="2020-07" db="EMBL/GenBank/DDBJ databases">
        <authorList>
            <person name="Pettersson B.M.F."/>
            <person name="Behra P.R.K."/>
            <person name="Ramesh M."/>
            <person name="Das S."/>
            <person name="Dasgupta S."/>
            <person name="Kirsebom L.A."/>
        </authorList>
    </citation>
    <scope>NUCLEOTIDE SEQUENCE</scope>
    <source>
        <strain evidence="2">DSM 45406</strain>
    </source>
</reference>
<dbReference type="Proteomes" id="UP001140272">
    <property type="component" value="Unassembled WGS sequence"/>
</dbReference>
<dbReference type="InterPro" id="IPR059050">
    <property type="entry name" value="Rv3660c_N"/>
</dbReference>
<protein>
    <recommendedName>
        <fullName evidence="1">Rv3660c-like CheY-like N-terminal domain-containing protein</fullName>
    </recommendedName>
</protein>